<proteinExistence type="predicted"/>
<evidence type="ECO:0008006" key="4">
    <source>
        <dbReference type="Google" id="ProtNLM"/>
    </source>
</evidence>
<reference evidence="3" key="1">
    <citation type="submission" date="2013-06" db="EMBL/GenBank/DDBJ databases">
        <authorList>
            <person name="Zhao Q."/>
        </authorList>
    </citation>
    <scope>NUCLEOTIDE SEQUENCE</scope>
    <source>
        <strain evidence="3">cv. W1943</strain>
    </source>
</reference>
<sequence length="119" mass="13135">MASLRHGHLSPSGATAPPSSFAQLRRPSSCLAGPRPLRSRLTRVYALSSNDIRVGSNLEVDGAPWKIPEASISKETKQFTYKDGAQFVFMDLQTAANKEGKENEWFFYGVFPKCIIADD</sequence>
<keyword evidence="3" id="KW-1185">Reference proteome</keyword>
<reference evidence="2" key="2">
    <citation type="submission" date="2015-06" db="UniProtKB">
        <authorList>
            <consortium name="EnsemblPlants"/>
        </authorList>
    </citation>
    <scope>IDENTIFICATION</scope>
</reference>
<protein>
    <recommendedName>
        <fullName evidence="4">Translation elongation factor P/YeiP central domain-containing protein</fullName>
    </recommendedName>
</protein>
<dbReference type="Proteomes" id="UP000008022">
    <property type="component" value="Unassembled WGS sequence"/>
</dbReference>
<dbReference type="AlphaFoldDB" id="A0A0E0RCX1"/>
<evidence type="ECO:0000256" key="1">
    <source>
        <dbReference type="SAM" id="MobiDB-lite"/>
    </source>
</evidence>
<evidence type="ECO:0000313" key="2">
    <source>
        <dbReference type="EnsemblPlants" id="ORUFI12G01120.1"/>
    </source>
</evidence>
<dbReference type="EnsemblPlants" id="ORUFI12G01120.1">
    <property type="protein sequence ID" value="ORUFI12G01120.1"/>
    <property type="gene ID" value="ORUFI12G01120"/>
</dbReference>
<dbReference type="InterPro" id="IPR008991">
    <property type="entry name" value="Translation_prot_SH3-like_sf"/>
</dbReference>
<name>A0A0E0RCX1_ORYRU</name>
<dbReference type="STRING" id="4529.A0A0E0RCX1"/>
<feature type="region of interest" description="Disordered" evidence="1">
    <location>
        <begin position="1"/>
        <end position="25"/>
    </location>
</feature>
<dbReference type="Gramene" id="ORUFI12G01120.1">
    <property type="protein sequence ID" value="ORUFI12G01120.1"/>
    <property type="gene ID" value="ORUFI12G01120"/>
</dbReference>
<dbReference type="HOGENOM" id="CLU_148955_0_0_1"/>
<dbReference type="SUPFAM" id="SSF50104">
    <property type="entry name" value="Translation proteins SH3-like domain"/>
    <property type="match status" value="1"/>
</dbReference>
<evidence type="ECO:0000313" key="3">
    <source>
        <dbReference type="Proteomes" id="UP000008022"/>
    </source>
</evidence>
<organism evidence="2 3">
    <name type="scientific">Oryza rufipogon</name>
    <name type="common">Brownbeard rice</name>
    <name type="synonym">Asian wild rice</name>
    <dbReference type="NCBI Taxonomy" id="4529"/>
    <lineage>
        <taxon>Eukaryota</taxon>
        <taxon>Viridiplantae</taxon>
        <taxon>Streptophyta</taxon>
        <taxon>Embryophyta</taxon>
        <taxon>Tracheophyta</taxon>
        <taxon>Spermatophyta</taxon>
        <taxon>Magnoliopsida</taxon>
        <taxon>Liliopsida</taxon>
        <taxon>Poales</taxon>
        <taxon>Poaceae</taxon>
        <taxon>BOP clade</taxon>
        <taxon>Oryzoideae</taxon>
        <taxon>Oryzeae</taxon>
        <taxon>Oryzinae</taxon>
        <taxon>Oryza</taxon>
    </lineage>
</organism>
<accession>A0A0E0RCX1</accession>